<reference evidence="8" key="1">
    <citation type="journal article" date="2021" name="BMC Genomics">
        <title>Chromosome-level genome assembly and manually-curated proteome of model necrotroph Parastagonospora nodorum Sn15 reveals a genome-wide trove of candidate effector homologs, and redundancy of virulence-related functions within an accessory chromosome.</title>
        <authorList>
            <person name="Bertazzoni S."/>
            <person name="Jones D.A.B."/>
            <person name="Phan H.T."/>
            <person name="Tan K.-C."/>
            <person name="Hane J.K."/>
        </authorList>
    </citation>
    <scope>NUCLEOTIDE SEQUENCE [LARGE SCALE GENOMIC DNA]</scope>
    <source>
        <strain evidence="8">SN15 / ATCC MYA-4574 / FGSC 10173)</strain>
    </source>
</reference>
<dbReference type="PANTHER" id="PTHR47840:SF1">
    <property type="entry name" value="ZN(II)2CYS6 TRANSCRIPTION FACTOR (EUROFUNG)"/>
    <property type="match status" value="1"/>
</dbReference>
<keyword evidence="2" id="KW-0805">Transcription regulation</keyword>
<keyword evidence="4" id="KW-0539">Nucleus</keyword>
<evidence type="ECO:0000313" key="7">
    <source>
        <dbReference type="EMBL" id="QRC97186.1"/>
    </source>
</evidence>
<feature type="region of interest" description="Disordered" evidence="5">
    <location>
        <begin position="61"/>
        <end position="96"/>
    </location>
</feature>
<evidence type="ECO:0000259" key="6">
    <source>
        <dbReference type="SMART" id="SM00906"/>
    </source>
</evidence>
<evidence type="ECO:0000256" key="4">
    <source>
        <dbReference type="ARBA" id="ARBA00023242"/>
    </source>
</evidence>
<feature type="domain" description="Xylanolytic transcriptional activator regulatory" evidence="6">
    <location>
        <begin position="252"/>
        <end position="329"/>
    </location>
</feature>
<dbReference type="GO" id="GO:0006351">
    <property type="term" value="P:DNA-templated transcription"/>
    <property type="evidence" value="ECO:0007669"/>
    <property type="project" value="InterPro"/>
</dbReference>
<dbReference type="CDD" id="cd12148">
    <property type="entry name" value="fungal_TF_MHR"/>
    <property type="match status" value="1"/>
</dbReference>
<keyword evidence="1" id="KW-0479">Metal-binding</keyword>
<name>A0A7U2I2A4_PHANO</name>
<dbReference type="GO" id="GO:0000981">
    <property type="term" value="F:DNA-binding transcription factor activity, RNA polymerase II-specific"/>
    <property type="evidence" value="ECO:0007669"/>
    <property type="project" value="InterPro"/>
</dbReference>
<dbReference type="PANTHER" id="PTHR47840">
    <property type="entry name" value="ZN(II)2CYS6 TRANSCRIPTION FACTOR (EUROFUNG)-RELATED"/>
    <property type="match status" value="1"/>
</dbReference>
<gene>
    <name evidence="7" type="ORF">JI435_139380</name>
</gene>
<dbReference type="AlphaFoldDB" id="A0A7U2I2A4"/>
<sequence>SCWACKRRKMKCIFDSNDDLVCQGCRHKKSACVSQEFPENGSGLQEVRQVSNDGAPLSSCSDMKSDAGLPTPASHDFATSLTASSNNKSGPLDDDIHLSASESSAIRDKNKRLSKLLHESLPSVQDMTSIFKASLYSSVLALASLVVPYSVIEEEAEDIIETTLIVPNPNEQPVLLARHMLRLAACLHHLHPSIHAEISTLSEPPRAMMQRLADTAISLITTNDDLLGSIEGLQCVMIESVYQMNKGSLRRSWVACRRAMTIAQLMELHRPNSQGRYKVLDQRTRFSPHHIWFRIVSLERHLCLMLGLPQGSNDHSMATEDLLAHETPMGRLERLHCVLASQILERNETLPGTNDAGLTQDLDKELQKVARSLPSKWWLTPNLKGDPNNRQALFWNIRQLFAHMFHYSLLIQLHLPYMLGSSPSEQVCHYSRITCVNASREVILRFITLRNFDDIGCDCRTIEFLALMAAMALLIAHLEGQCLESGNLLAHQYITDRALIEQVQDHMAKLHKLNGDPLSAQSAILLERLLMIDGEDSLSKDEQIVPSLRDQDDDIAISPQTPYSTIIRIAREGIIKPAPRLEDTPASTAFTSESLDATTAAVGCSSTYDTSELSSFNFALQQGDFPSLTAGLDDWAFQGVDTAFFDSLLRSTNLGENGLNNAGTFGSNMNSTQ</sequence>
<dbReference type="InterPro" id="IPR007219">
    <property type="entry name" value="XnlR_reg_dom"/>
</dbReference>
<evidence type="ECO:0000256" key="2">
    <source>
        <dbReference type="ARBA" id="ARBA00023015"/>
    </source>
</evidence>
<dbReference type="SUPFAM" id="SSF57701">
    <property type="entry name" value="Zn2/Cys6 DNA-binding domain"/>
    <property type="match status" value="1"/>
</dbReference>
<dbReference type="Proteomes" id="UP000663193">
    <property type="component" value="Chromosome 7"/>
</dbReference>
<dbReference type="GO" id="GO:0003677">
    <property type="term" value="F:DNA binding"/>
    <property type="evidence" value="ECO:0007669"/>
    <property type="project" value="InterPro"/>
</dbReference>
<dbReference type="EMBL" id="CP069029">
    <property type="protein sequence ID" value="QRC97186.1"/>
    <property type="molecule type" value="Genomic_DNA"/>
</dbReference>
<dbReference type="InterPro" id="IPR036864">
    <property type="entry name" value="Zn2-C6_fun-type_DNA-bd_sf"/>
</dbReference>
<dbReference type="GO" id="GO:0008270">
    <property type="term" value="F:zinc ion binding"/>
    <property type="evidence" value="ECO:0007669"/>
    <property type="project" value="InterPro"/>
</dbReference>
<feature type="non-terminal residue" evidence="7">
    <location>
        <position position="673"/>
    </location>
</feature>
<accession>A0A7U2I2A4</accession>
<dbReference type="CDD" id="cd00067">
    <property type="entry name" value="GAL4"/>
    <property type="match status" value="1"/>
</dbReference>
<keyword evidence="3" id="KW-0804">Transcription</keyword>
<proteinExistence type="predicted"/>
<organism evidence="7 8">
    <name type="scientific">Phaeosphaeria nodorum (strain SN15 / ATCC MYA-4574 / FGSC 10173)</name>
    <name type="common">Glume blotch fungus</name>
    <name type="synonym">Parastagonospora nodorum</name>
    <dbReference type="NCBI Taxonomy" id="321614"/>
    <lineage>
        <taxon>Eukaryota</taxon>
        <taxon>Fungi</taxon>
        <taxon>Dikarya</taxon>
        <taxon>Ascomycota</taxon>
        <taxon>Pezizomycotina</taxon>
        <taxon>Dothideomycetes</taxon>
        <taxon>Pleosporomycetidae</taxon>
        <taxon>Pleosporales</taxon>
        <taxon>Pleosporineae</taxon>
        <taxon>Phaeosphaeriaceae</taxon>
        <taxon>Parastagonospora</taxon>
    </lineage>
</organism>
<protein>
    <recommendedName>
        <fullName evidence="6">Xylanolytic transcriptional activator regulatory domain-containing protein</fullName>
    </recommendedName>
</protein>
<evidence type="ECO:0000313" key="8">
    <source>
        <dbReference type="Proteomes" id="UP000663193"/>
    </source>
</evidence>
<dbReference type="OrthoDB" id="5392779at2759"/>
<dbReference type="SMART" id="SM00906">
    <property type="entry name" value="Fungal_trans"/>
    <property type="match status" value="1"/>
</dbReference>
<dbReference type="VEuPathDB" id="FungiDB:JI435_139380"/>
<dbReference type="InterPro" id="IPR001138">
    <property type="entry name" value="Zn2Cys6_DnaBD"/>
</dbReference>
<feature type="compositionally biased region" description="Polar residues" evidence="5">
    <location>
        <begin position="77"/>
        <end position="89"/>
    </location>
</feature>
<dbReference type="Gene3D" id="4.10.240.10">
    <property type="entry name" value="Zn(2)-C6 fungal-type DNA-binding domain"/>
    <property type="match status" value="1"/>
</dbReference>
<keyword evidence="8" id="KW-1185">Reference proteome</keyword>
<evidence type="ECO:0000256" key="5">
    <source>
        <dbReference type="SAM" id="MobiDB-lite"/>
    </source>
</evidence>
<evidence type="ECO:0000256" key="3">
    <source>
        <dbReference type="ARBA" id="ARBA00023163"/>
    </source>
</evidence>
<evidence type="ECO:0000256" key="1">
    <source>
        <dbReference type="ARBA" id="ARBA00022723"/>
    </source>
</evidence>